<dbReference type="InterPro" id="IPR046253">
    <property type="entry name" value="DUF6286"/>
</dbReference>
<keyword evidence="1" id="KW-1133">Transmembrane helix</keyword>
<dbReference type="KEGG" id="mlv:CVS47_00274"/>
<protein>
    <recommendedName>
        <fullName evidence="2">DUF6286 domain-containing protein</fullName>
    </recommendedName>
</protein>
<evidence type="ECO:0000256" key="1">
    <source>
        <dbReference type="SAM" id="Phobius"/>
    </source>
</evidence>
<feature type="transmembrane region" description="Helical" evidence="1">
    <location>
        <begin position="20"/>
        <end position="42"/>
    </location>
</feature>
<gene>
    <name evidence="3" type="ORF">CVS47_00274</name>
</gene>
<evidence type="ECO:0000313" key="3">
    <source>
        <dbReference type="EMBL" id="AZS35679.1"/>
    </source>
</evidence>
<feature type="transmembrane region" description="Helical" evidence="1">
    <location>
        <begin position="72"/>
        <end position="92"/>
    </location>
</feature>
<evidence type="ECO:0000313" key="4">
    <source>
        <dbReference type="Proteomes" id="UP000276888"/>
    </source>
</evidence>
<keyword evidence="1" id="KW-0472">Membrane</keyword>
<dbReference type="OrthoDB" id="5126451at2"/>
<dbReference type="AlphaFoldDB" id="A0A3Q9IXS6"/>
<sequence length="194" mass="20255">MTTPVLRRVVRRETHSPRTVAMIIAVVLVILALVYVGTEIVLSVLGQPALLLGPGAALAGLAGLPTEVPQGVSIAVGVVLAIIGLILVVLAVKPGRLPRHSLAVGDRAVVVDNGVIASAVAQRVSDETGFPRDQVRVGVSHRTVDVVVEPAFGVDVDDAQVRSIAAAEVDSYGLTPSVTTKVRVQRAKKEADFR</sequence>
<feature type="domain" description="DUF6286" evidence="2">
    <location>
        <begin position="82"/>
        <end position="185"/>
    </location>
</feature>
<accession>A0A3Q9IXS6</accession>
<dbReference type="Proteomes" id="UP000276888">
    <property type="component" value="Chromosome"/>
</dbReference>
<reference evidence="3 4" key="1">
    <citation type="submission" date="2018-08" db="EMBL/GenBank/DDBJ databases">
        <title>Microbacterium lemovicicum sp. nov., a bacterium isolated from a natural uranium-rich soil.</title>
        <authorList>
            <person name="ORTET P."/>
        </authorList>
    </citation>
    <scope>NUCLEOTIDE SEQUENCE [LARGE SCALE GENOMIC DNA]</scope>
    <source>
        <strain evidence="3 4">Viu22</strain>
    </source>
</reference>
<organism evidence="3 4">
    <name type="scientific">Microbacterium lemovicicum</name>
    <dbReference type="NCBI Taxonomy" id="1072463"/>
    <lineage>
        <taxon>Bacteria</taxon>
        <taxon>Bacillati</taxon>
        <taxon>Actinomycetota</taxon>
        <taxon>Actinomycetes</taxon>
        <taxon>Micrococcales</taxon>
        <taxon>Microbacteriaceae</taxon>
        <taxon>Microbacterium</taxon>
    </lineage>
</organism>
<keyword evidence="1" id="KW-0812">Transmembrane</keyword>
<evidence type="ECO:0000259" key="2">
    <source>
        <dbReference type="Pfam" id="PF19803"/>
    </source>
</evidence>
<dbReference type="RefSeq" id="WP_127094470.1">
    <property type="nucleotide sequence ID" value="NZ_CP031423.1"/>
</dbReference>
<keyword evidence="4" id="KW-1185">Reference proteome</keyword>
<dbReference type="EMBL" id="CP031423">
    <property type="protein sequence ID" value="AZS35679.1"/>
    <property type="molecule type" value="Genomic_DNA"/>
</dbReference>
<name>A0A3Q9IXS6_9MICO</name>
<dbReference type="Pfam" id="PF19803">
    <property type="entry name" value="DUF6286"/>
    <property type="match status" value="1"/>
</dbReference>
<proteinExistence type="predicted"/>